<accession>A0A0B6AU65</accession>
<dbReference type="Proteomes" id="UP000031829">
    <property type="component" value="Chromosome"/>
</dbReference>
<dbReference type="Gene3D" id="3.40.50.1000">
    <property type="entry name" value="HAD superfamily/HAD-like"/>
    <property type="match status" value="1"/>
</dbReference>
<organism evidence="1 2">
    <name type="scientific">Priestia megaterium (strain ATCC 14581 / DSM 32 / CCUG 1817 / JCM 2506 / NBRC 15308 / NCIMB 9376 / NCTC 10342 / NRRL B-14308 / VKM B-512 / Ford 19)</name>
    <name type="common">Bacillus megaterium</name>
    <dbReference type="NCBI Taxonomy" id="1348623"/>
    <lineage>
        <taxon>Bacteria</taxon>
        <taxon>Bacillati</taxon>
        <taxon>Bacillota</taxon>
        <taxon>Bacilli</taxon>
        <taxon>Bacillales</taxon>
        <taxon>Bacillaceae</taxon>
        <taxon>Priestia</taxon>
    </lineage>
</organism>
<keyword evidence="1" id="KW-0378">Hydrolase</keyword>
<dbReference type="GO" id="GO:0000287">
    <property type="term" value="F:magnesium ion binding"/>
    <property type="evidence" value="ECO:0007669"/>
    <property type="project" value="TreeGrafter"/>
</dbReference>
<dbReference type="EMBL" id="CP009920">
    <property type="protein sequence ID" value="AJI23369.1"/>
    <property type="molecule type" value="Genomic_DNA"/>
</dbReference>
<dbReference type="NCBIfam" id="TIGR00099">
    <property type="entry name" value="Cof-subfamily"/>
    <property type="match status" value="1"/>
</dbReference>
<evidence type="ECO:0000313" key="1">
    <source>
        <dbReference type="EMBL" id="AJI23369.1"/>
    </source>
</evidence>
<dbReference type="GO" id="GO:0016791">
    <property type="term" value="F:phosphatase activity"/>
    <property type="evidence" value="ECO:0007669"/>
    <property type="project" value="TreeGrafter"/>
</dbReference>
<proteinExistence type="predicted"/>
<dbReference type="PANTHER" id="PTHR10000">
    <property type="entry name" value="PHOSPHOSERINE PHOSPHATASE"/>
    <property type="match status" value="1"/>
</dbReference>
<dbReference type="PANTHER" id="PTHR10000:SF8">
    <property type="entry name" value="HAD SUPERFAMILY HYDROLASE-LIKE, TYPE 3"/>
    <property type="match status" value="1"/>
</dbReference>
<dbReference type="InterPro" id="IPR000150">
    <property type="entry name" value="Cof"/>
</dbReference>
<dbReference type="RefSeq" id="WP_034653510.1">
    <property type="nucleotide sequence ID" value="NZ_BCVB01000003.1"/>
</dbReference>
<evidence type="ECO:0000313" key="2">
    <source>
        <dbReference type="Proteomes" id="UP000031829"/>
    </source>
</evidence>
<dbReference type="GO" id="GO:0005829">
    <property type="term" value="C:cytosol"/>
    <property type="evidence" value="ECO:0007669"/>
    <property type="project" value="TreeGrafter"/>
</dbReference>
<dbReference type="Gene3D" id="3.30.1240.10">
    <property type="match status" value="1"/>
</dbReference>
<dbReference type="SUPFAM" id="SSF56784">
    <property type="entry name" value="HAD-like"/>
    <property type="match status" value="1"/>
</dbReference>
<name>A0A0B6AU65_PRIM2</name>
<dbReference type="Pfam" id="PF08282">
    <property type="entry name" value="Hydrolase_3"/>
    <property type="match status" value="1"/>
</dbReference>
<dbReference type="InterPro" id="IPR006379">
    <property type="entry name" value="HAD-SF_hydro_IIB"/>
</dbReference>
<gene>
    <name evidence="1" type="ORF">BG04_3587</name>
</gene>
<dbReference type="GeneID" id="93641642"/>
<dbReference type="InterPro" id="IPR036412">
    <property type="entry name" value="HAD-like_sf"/>
</dbReference>
<protein>
    <submittedName>
        <fullName evidence="1">HAD hydrolase, IIB family protein</fullName>
    </submittedName>
</protein>
<dbReference type="KEGG" id="bmeg:BG04_3587"/>
<dbReference type="InterPro" id="IPR023214">
    <property type="entry name" value="HAD_sf"/>
</dbReference>
<dbReference type="AlphaFoldDB" id="A0A0B6AU65"/>
<reference evidence="1 2" key="1">
    <citation type="journal article" date="2015" name="Genome Announc.">
        <title>Complete genome sequences for 35 biothreat assay-relevant bacillus species.</title>
        <authorList>
            <person name="Johnson S.L."/>
            <person name="Daligault H.E."/>
            <person name="Davenport K.W."/>
            <person name="Jaissle J."/>
            <person name="Frey K.G."/>
            <person name="Ladner J.T."/>
            <person name="Broomall S.M."/>
            <person name="Bishop-Lilly K.A."/>
            <person name="Bruce D.C."/>
            <person name="Gibbons H.S."/>
            <person name="Coyne S.R."/>
            <person name="Lo C.C."/>
            <person name="Meincke L."/>
            <person name="Munk A.C."/>
            <person name="Koroleva G.I."/>
            <person name="Rosenzweig C.N."/>
            <person name="Palacios G.F."/>
            <person name="Redden C.L."/>
            <person name="Minogue T.D."/>
            <person name="Chain P.S."/>
        </authorList>
    </citation>
    <scope>NUCLEOTIDE SEQUENCE [LARGE SCALE GENOMIC DNA]</scope>
    <source>
        <strain evidence="2">ATCC 14581 / DSM 32 / JCM 2506 / NBRC 15308 / NCIMB 9376 / NCTC 10342 / NRRL B-14308 / VKM B-512</strain>
    </source>
</reference>
<dbReference type="HOGENOM" id="CLU_044146_3_1_9"/>
<dbReference type="NCBIfam" id="TIGR01484">
    <property type="entry name" value="HAD-SF-IIB"/>
    <property type="match status" value="1"/>
</dbReference>
<sequence>MIKLFVSYLDGTLLHEEKYVEQHNADALSELQRQGVEVCLASGRMDTEILKISTDINNTFHRISQNGGFVWTKENQELHGKVFEDDLAVQLYKKTIDPNRITLVCSNDTNYVEQRNEIIEAIETHMFFPIEEQIEMTDSFGHALSPSKITVLGDHDEMVALQKEVNEEFGDYIDTYISAKQCLDIMPKHISKGNAIEILLNHLQLKPEEIACVGDSFNDIPMFQLTPNSFAMATAPEAVQRHASAVVSSVSEAAGIVLEKNKQTI</sequence>